<dbReference type="PROSITE" id="PS50127">
    <property type="entry name" value="UBC_2"/>
    <property type="match status" value="1"/>
</dbReference>
<accession>A0AAE0FN96</accession>
<protein>
    <submittedName>
        <fullName evidence="6">Uncharacterized protein</fullName>
    </submittedName>
</protein>
<dbReference type="GO" id="GO:0003723">
    <property type="term" value="F:RNA binding"/>
    <property type="evidence" value="ECO:0007669"/>
    <property type="project" value="UniProtKB-UniRule"/>
</dbReference>
<dbReference type="Gene3D" id="3.10.110.10">
    <property type="entry name" value="Ubiquitin Conjugating Enzyme"/>
    <property type="match status" value="1"/>
</dbReference>
<organism evidence="6 7">
    <name type="scientific">Cymbomonas tetramitiformis</name>
    <dbReference type="NCBI Taxonomy" id="36881"/>
    <lineage>
        <taxon>Eukaryota</taxon>
        <taxon>Viridiplantae</taxon>
        <taxon>Chlorophyta</taxon>
        <taxon>Pyramimonadophyceae</taxon>
        <taxon>Pyramimonadales</taxon>
        <taxon>Pyramimonadaceae</taxon>
        <taxon>Cymbomonas</taxon>
    </lineage>
</organism>
<evidence type="ECO:0000256" key="1">
    <source>
        <dbReference type="ARBA" id="ARBA00022884"/>
    </source>
</evidence>
<dbReference type="Pfam" id="PF12937">
    <property type="entry name" value="F-box-like"/>
    <property type="match status" value="1"/>
</dbReference>
<feature type="domain" description="UBC core" evidence="5">
    <location>
        <begin position="32"/>
        <end position="190"/>
    </location>
</feature>
<dbReference type="InterPro" id="IPR000504">
    <property type="entry name" value="RRM_dom"/>
</dbReference>
<feature type="compositionally biased region" description="Low complexity" evidence="3">
    <location>
        <begin position="650"/>
        <end position="669"/>
    </location>
</feature>
<evidence type="ECO:0000313" key="7">
    <source>
        <dbReference type="Proteomes" id="UP001190700"/>
    </source>
</evidence>
<dbReference type="SMART" id="SM00360">
    <property type="entry name" value="RRM"/>
    <property type="match status" value="1"/>
</dbReference>
<dbReference type="Proteomes" id="UP001190700">
    <property type="component" value="Unassembled WGS sequence"/>
</dbReference>
<evidence type="ECO:0000259" key="4">
    <source>
        <dbReference type="PROSITE" id="PS50102"/>
    </source>
</evidence>
<dbReference type="InterPro" id="IPR000608">
    <property type="entry name" value="UBC"/>
</dbReference>
<feature type="region of interest" description="Disordered" evidence="3">
    <location>
        <begin position="1"/>
        <end position="25"/>
    </location>
</feature>
<dbReference type="Gene3D" id="3.30.70.330">
    <property type="match status" value="1"/>
</dbReference>
<gene>
    <name evidence="6" type="ORF">CYMTET_28216</name>
</gene>
<dbReference type="AlphaFoldDB" id="A0AAE0FN96"/>
<dbReference type="EMBL" id="LGRX02015843">
    <property type="protein sequence ID" value="KAK3262957.1"/>
    <property type="molecule type" value="Genomic_DNA"/>
</dbReference>
<dbReference type="Pfam" id="PF00076">
    <property type="entry name" value="RRM_1"/>
    <property type="match status" value="1"/>
</dbReference>
<proteinExistence type="predicted"/>
<keyword evidence="7" id="KW-1185">Reference proteome</keyword>
<comment type="caution">
    <text evidence="6">The sequence shown here is derived from an EMBL/GenBank/DDBJ whole genome shotgun (WGS) entry which is preliminary data.</text>
</comment>
<dbReference type="SUPFAM" id="SSF54928">
    <property type="entry name" value="RNA-binding domain, RBD"/>
    <property type="match status" value="1"/>
</dbReference>
<dbReference type="PROSITE" id="PS50102">
    <property type="entry name" value="RRM"/>
    <property type="match status" value="1"/>
</dbReference>
<feature type="compositionally biased region" description="Polar residues" evidence="3">
    <location>
        <begin position="1"/>
        <end position="14"/>
    </location>
</feature>
<feature type="region of interest" description="Disordered" evidence="3">
    <location>
        <begin position="638"/>
        <end position="669"/>
    </location>
</feature>
<evidence type="ECO:0000259" key="5">
    <source>
        <dbReference type="PROSITE" id="PS50127"/>
    </source>
</evidence>
<evidence type="ECO:0000313" key="6">
    <source>
        <dbReference type="EMBL" id="KAK3262957.1"/>
    </source>
</evidence>
<dbReference type="InterPro" id="IPR012677">
    <property type="entry name" value="Nucleotide-bd_a/b_plait_sf"/>
</dbReference>
<evidence type="ECO:0000256" key="3">
    <source>
        <dbReference type="SAM" id="MobiDB-lite"/>
    </source>
</evidence>
<reference evidence="6 7" key="1">
    <citation type="journal article" date="2015" name="Genome Biol. Evol.">
        <title>Comparative Genomics of a Bacterivorous Green Alga Reveals Evolutionary Causalities and Consequences of Phago-Mixotrophic Mode of Nutrition.</title>
        <authorList>
            <person name="Burns J.A."/>
            <person name="Paasch A."/>
            <person name="Narechania A."/>
            <person name="Kim E."/>
        </authorList>
    </citation>
    <scope>NUCLEOTIDE SEQUENCE [LARGE SCALE GENOMIC DNA]</scope>
    <source>
        <strain evidence="6 7">PLY_AMNH</strain>
    </source>
</reference>
<dbReference type="Pfam" id="PF00179">
    <property type="entry name" value="UQ_con"/>
    <property type="match status" value="1"/>
</dbReference>
<dbReference type="InterPro" id="IPR016135">
    <property type="entry name" value="UBQ-conjugating_enzyme/RWD"/>
</dbReference>
<keyword evidence="1 2" id="KW-0694">RNA-binding</keyword>
<dbReference type="InterPro" id="IPR001810">
    <property type="entry name" value="F-box_dom"/>
</dbReference>
<dbReference type="InterPro" id="IPR036047">
    <property type="entry name" value="F-box-like_dom_sf"/>
</dbReference>
<dbReference type="PANTHER" id="PTHR48027">
    <property type="entry name" value="HETEROGENEOUS NUCLEAR RIBONUCLEOPROTEIN 87F-RELATED"/>
    <property type="match status" value="1"/>
</dbReference>
<dbReference type="SMART" id="SM00212">
    <property type="entry name" value="UBCc"/>
    <property type="match status" value="1"/>
</dbReference>
<dbReference type="InterPro" id="IPR052462">
    <property type="entry name" value="SLIRP/GR-RBP-like"/>
</dbReference>
<feature type="domain" description="RRM" evidence="4">
    <location>
        <begin position="704"/>
        <end position="781"/>
    </location>
</feature>
<evidence type="ECO:0000256" key="2">
    <source>
        <dbReference type="PROSITE-ProRule" id="PRU00176"/>
    </source>
</evidence>
<name>A0AAE0FN96_9CHLO</name>
<dbReference type="InterPro" id="IPR035979">
    <property type="entry name" value="RBD_domain_sf"/>
</dbReference>
<dbReference type="SUPFAM" id="SSF54495">
    <property type="entry name" value="UBC-like"/>
    <property type="match status" value="1"/>
</dbReference>
<dbReference type="CDD" id="cd23955">
    <property type="entry name" value="UBCc_invertebrate"/>
    <property type="match status" value="1"/>
</dbReference>
<dbReference type="SUPFAM" id="SSF81383">
    <property type="entry name" value="F-box domain"/>
    <property type="match status" value="1"/>
</dbReference>
<sequence>MSSGVPSAATSGNEPNIDIVRSKKEGEVPSFTSTRRLLRDLHELAQEPLPGVTITVTETNIFCMIVTLTPQEGPLHGQSFDMELRFPCKYPAEPPNLRLLTDDLSGHPNVYGRWVCLNMLRGGHIRGFDTVSSGWSPAYSLSSILMQLQSFLFAENVPQDDGDTAENLLVMQVPKRVSTFALCELLDGVSTHETSSPTLEACDVPSSTSSCKSAVALPEIPSPLWNDLPDELLLKICESLVAMSDLSALFRTCKRLYALAIEHCVWVRRGLRCFYHRAWFTEDVLGCGLFVERHSRSGGLKSVTLHVDMLSRSAYFHNNVRRNPFNGEAYNEWLPLLLSPPHARQALPLVQASLARVASAAGRSVVDPEAPPRGGPMDGRDDFKPWHTLEVLPKLMNQMVVSFMQSSASGEPGLASERALKAFCACHHLLLRLAAEHPELVDAADYWTGEFCKHDSRRNKAVIHDLGELLTLLTISSKCNWEDLGEAFVREAMCRNARWYLLGGHPELAVIEPGPDSAYRLRRTFEMTQVSRQLLMFQEPPAQILEHYDRSYGHPRVGMAARLQQACRQMSAVDSWEGYLEHLGVMRGAGQAAVSAMLRESVQLSEKRGYHKREDVLRRIGDHTKTWDDLCELRRKKDPQMASEGGIPKAASPVAPAAARSTPSSPVARQLSAGSIRQLVCAVREKSHKTTDLRKIGNITPKPRKLFVAGLPFRVSDANLQHAYMPFGEVTEAKVVKDASTGKSRGFGFVTFKDPECAAAAKEHTNGSVLDNRKVKVDFAR</sequence>